<gene>
    <name evidence="1" type="ORF">GNQ20_15650</name>
</gene>
<sequence length="143" mass="15767">MAIYDHNQLSVLLNGYEIKDWADGADTVKFAFAKDAGEMLIGADGGGVFVASTDRSGKLTLKVRQHSEDNKYLNRLRALQDGNIKAFVPLTLEIRDLLNEDLVSATKGYFTTRPEYTRGAGHNATTWTIVFERASVNLEKGVA</sequence>
<dbReference type="InterPro" id="IPR021695">
    <property type="entry name" value="Phage_KPP10_Orf10"/>
</dbReference>
<dbReference type="Pfam" id="PF11681">
    <property type="entry name" value="Phage_Tube_PhiTE"/>
    <property type="match status" value="1"/>
</dbReference>
<dbReference type="EMBL" id="WOAJ01000005">
    <property type="protein sequence ID" value="MUI59238.1"/>
    <property type="molecule type" value="Genomic_DNA"/>
</dbReference>
<dbReference type="AlphaFoldDB" id="A0A6A9K5H9"/>
<proteinExistence type="predicted"/>
<dbReference type="NCBIfam" id="NF047581">
    <property type="entry name" value="gp105_phage_fam"/>
    <property type="match status" value="1"/>
</dbReference>
<comment type="caution">
    <text evidence="1">The sequence shown here is derived from an EMBL/GenBank/DDBJ whole genome shotgun (WGS) entry which is preliminary data.</text>
</comment>
<protein>
    <submittedName>
        <fullName evidence="1">DUF3277 family protein</fullName>
    </submittedName>
</protein>
<accession>A0A6A9K5H9</accession>
<name>A0A6A9K5H9_PSEAI</name>
<organism evidence="1">
    <name type="scientific">Pseudomonas aeruginosa</name>
    <dbReference type="NCBI Taxonomy" id="287"/>
    <lineage>
        <taxon>Bacteria</taxon>
        <taxon>Pseudomonadati</taxon>
        <taxon>Pseudomonadota</taxon>
        <taxon>Gammaproteobacteria</taxon>
        <taxon>Pseudomonadales</taxon>
        <taxon>Pseudomonadaceae</taxon>
        <taxon>Pseudomonas</taxon>
    </lineage>
</organism>
<evidence type="ECO:0000313" key="1">
    <source>
        <dbReference type="EMBL" id="MUI59238.1"/>
    </source>
</evidence>
<dbReference type="RefSeq" id="WP_033971161.1">
    <property type="nucleotide sequence ID" value="NZ_CAADNH010000306.1"/>
</dbReference>
<reference evidence="1" key="1">
    <citation type="submission" date="2019-11" db="EMBL/GenBank/DDBJ databases">
        <title>Genomes of ocular Pseudomonas aeruginosa isolates.</title>
        <authorList>
            <person name="Khan M."/>
            <person name="Rice S.A."/>
            <person name="Willcox M.D.P."/>
            <person name="Stapleton F."/>
        </authorList>
    </citation>
    <scope>NUCLEOTIDE SEQUENCE</scope>
    <source>
        <strain evidence="1">PA206</strain>
    </source>
</reference>